<evidence type="ECO:0000256" key="1">
    <source>
        <dbReference type="SAM" id="MobiDB-lite"/>
    </source>
</evidence>
<dbReference type="AlphaFoldDB" id="A0AAE3NE89"/>
<organism evidence="2 3">
    <name type="scientific">Ralstonia solanacearum</name>
    <name type="common">Pseudomonas solanacearum</name>
    <dbReference type="NCBI Taxonomy" id="305"/>
    <lineage>
        <taxon>Bacteria</taxon>
        <taxon>Pseudomonadati</taxon>
        <taxon>Pseudomonadota</taxon>
        <taxon>Betaproteobacteria</taxon>
        <taxon>Burkholderiales</taxon>
        <taxon>Burkholderiaceae</taxon>
        <taxon>Ralstonia</taxon>
        <taxon>Ralstonia solanacearum species complex</taxon>
    </lineage>
</organism>
<dbReference type="Proteomes" id="UP001143674">
    <property type="component" value="Unassembled WGS sequence"/>
</dbReference>
<comment type="caution">
    <text evidence="2">The sequence shown here is derived from an EMBL/GenBank/DDBJ whole genome shotgun (WGS) entry which is preliminary data.</text>
</comment>
<proteinExistence type="predicted"/>
<dbReference type="Gene3D" id="3.40.630.30">
    <property type="match status" value="1"/>
</dbReference>
<evidence type="ECO:0000313" key="2">
    <source>
        <dbReference type="EMBL" id="MDB0520470.1"/>
    </source>
</evidence>
<sequence length="185" mass="20487">MLTEFNFLTLRSFDDETAFFALLGRFFASPGVRRECGGYPLNDGPRYRWFVAQCRRDRRALAFISVEEQAGLVRIRNGYVRPEARGRGLFRELRRRVLAHIEQREVTAVACLPATAAECLRPHGFIVRGTHGRWVTLEKAPHGTSRSAAASGDALPRTRRPAASGEGGHAQCAAPDAACAQPIPR</sequence>
<protein>
    <submittedName>
        <fullName evidence="2">N-acetyltransferase</fullName>
    </submittedName>
</protein>
<dbReference type="RefSeq" id="WP_247571211.1">
    <property type="nucleotide sequence ID" value="NZ_JACWND010000010.1"/>
</dbReference>
<accession>A0AAE3NE89</accession>
<name>A0AAE3NE89_RALSL</name>
<dbReference type="SUPFAM" id="SSF55729">
    <property type="entry name" value="Acyl-CoA N-acyltransferases (Nat)"/>
    <property type="match status" value="1"/>
</dbReference>
<feature type="region of interest" description="Disordered" evidence="1">
    <location>
        <begin position="141"/>
        <end position="185"/>
    </location>
</feature>
<evidence type="ECO:0000313" key="3">
    <source>
        <dbReference type="Proteomes" id="UP001143674"/>
    </source>
</evidence>
<reference evidence="2" key="1">
    <citation type="submission" date="2021-09" db="EMBL/GenBank/DDBJ databases">
        <title>Genomic analysis of Ralstonia spp.</title>
        <authorList>
            <person name="Aburjaile F."/>
            <person name="Ariute J.C."/>
            <person name="Pais A.K.L."/>
            <person name="Albuquerque G.M.R."/>
            <person name="Silva A.M.F."/>
            <person name="Brenig B."/>
            <person name="Azevedo V."/>
            <person name="Matiuzzi M."/>
            <person name="Ramos R."/>
            <person name="Goes-Neto A."/>
            <person name="Soares S."/>
            <person name="Iseppon A.M.B."/>
            <person name="Souza E."/>
            <person name="Gama M."/>
        </authorList>
    </citation>
    <scope>NUCLEOTIDE SEQUENCE</scope>
    <source>
        <strain evidence="2">B4</strain>
    </source>
</reference>
<gene>
    <name evidence="2" type="ORF">LBW55_02450</name>
</gene>
<feature type="compositionally biased region" description="Low complexity" evidence="1">
    <location>
        <begin position="170"/>
        <end position="185"/>
    </location>
</feature>
<dbReference type="InterPro" id="IPR016181">
    <property type="entry name" value="Acyl_CoA_acyltransferase"/>
</dbReference>
<dbReference type="EMBL" id="JAIVEX010000002">
    <property type="protein sequence ID" value="MDB0520470.1"/>
    <property type="molecule type" value="Genomic_DNA"/>
</dbReference>